<dbReference type="Pfam" id="PF12796">
    <property type="entry name" value="Ank_2"/>
    <property type="match status" value="1"/>
</dbReference>
<organism evidence="2 3">
    <name type="scientific">Elliptochloris bilobata</name>
    <dbReference type="NCBI Taxonomy" id="381761"/>
    <lineage>
        <taxon>Eukaryota</taxon>
        <taxon>Viridiplantae</taxon>
        <taxon>Chlorophyta</taxon>
        <taxon>core chlorophytes</taxon>
        <taxon>Trebouxiophyceae</taxon>
        <taxon>Trebouxiophyceae incertae sedis</taxon>
        <taxon>Elliptochloris clade</taxon>
        <taxon>Elliptochloris</taxon>
    </lineage>
</organism>
<proteinExistence type="predicted"/>
<reference evidence="2 3" key="1">
    <citation type="journal article" date="2024" name="Nat. Commun.">
        <title>Phylogenomics reveals the evolutionary origins of lichenization in chlorophyte algae.</title>
        <authorList>
            <person name="Puginier C."/>
            <person name="Libourel C."/>
            <person name="Otte J."/>
            <person name="Skaloud P."/>
            <person name="Haon M."/>
            <person name="Grisel S."/>
            <person name="Petersen M."/>
            <person name="Berrin J.G."/>
            <person name="Delaux P.M."/>
            <person name="Dal Grande F."/>
            <person name="Keller J."/>
        </authorList>
    </citation>
    <scope>NUCLEOTIDE SEQUENCE [LARGE SCALE GENOMIC DNA]</scope>
    <source>
        <strain evidence="2 3">SAG 245.80</strain>
    </source>
</reference>
<dbReference type="AlphaFoldDB" id="A0AAW1SCQ0"/>
<name>A0AAW1SCQ0_9CHLO</name>
<dbReference type="Proteomes" id="UP001445335">
    <property type="component" value="Unassembled WGS sequence"/>
</dbReference>
<sequence>MERDPWWKNVSGPFPEWEGPVGCKDDGGGCHRASGTVGKMVVHRAVHNRDVAAVRAAVAAGESVNEVEAAGNTPLHSAAYEGWLDGAALLLELGAKHGATKEFGKVLVPDHTPKDFFQRECWAHHPKPYADFMTWRAEEDARWAAEGSRLVPGA</sequence>
<dbReference type="InterPro" id="IPR036770">
    <property type="entry name" value="Ankyrin_rpt-contain_sf"/>
</dbReference>
<protein>
    <recommendedName>
        <fullName evidence="4">Ankyrin repeat domain-containing protein</fullName>
    </recommendedName>
</protein>
<dbReference type="PROSITE" id="PS50297">
    <property type="entry name" value="ANK_REP_REGION"/>
    <property type="match status" value="1"/>
</dbReference>
<evidence type="ECO:0000313" key="3">
    <source>
        <dbReference type="Proteomes" id="UP001445335"/>
    </source>
</evidence>
<evidence type="ECO:0000256" key="1">
    <source>
        <dbReference type="PROSITE-ProRule" id="PRU00023"/>
    </source>
</evidence>
<keyword evidence="3" id="KW-1185">Reference proteome</keyword>
<gene>
    <name evidence="2" type="ORF">WJX81_004834</name>
</gene>
<dbReference type="PROSITE" id="PS50088">
    <property type="entry name" value="ANK_REPEAT"/>
    <property type="match status" value="1"/>
</dbReference>
<evidence type="ECO:0008006" key="4">
    <source>
        <dbReference type="Google" id="ProtNLM"/>
    </source>
</evidence>
<evidence type="ECO:0000313" key="2">
    <source>
        <dbReference type="EMBL" id="KAK9843747.1"/>
    </source>
</evidence>
<accession>A0AAW1SCQ0</accession>
<dbReference type="EMBL" id="JALJOU010000005">
    <property type="protein sequence ID" value="KAK9843747.1"/>
    <property type="molecule type" value="Genomic_DNA"/>
</dbReference>
<feature type="repeat" description="ANK" evidence="1">
    <location>
        <begin position="70"/>
        <end position="102"/>
    </location>
</feature>
<dbReference type="Gene3D" id="1.25.40.20">
    <property type="entry name" value="Ankyrin repeat-containing domain"/>
    <property type="match status" value="1"/>
</dbReference>
<dbReference type="InterPro" id="IPR002110">
    <property type="entry name" value="Ankyrin_rpt"/>
</dbReference>
<dbReference type="SUPFAM" id="SSF48403">
    <property type="entry name" value="Ankyrin repeat"/>
    <property type="match status" value="1"/>
</dbReference>
<keyword evidence="1" id="KW-0040">ANK repeat</keyword>
<comment type="caution">
    <text evidence="2">The sequence shown here is derived from an EMBL/GenBank/DDBJ whole genome shotgun (WGS) entry which is preliminary data.</text>
</comment>